<protein>
    <recommendedName>
        <fullName evidence="1">Bacteriophage phiJL001 Gp84 C-terminal domain-containing protein</fullName>
    </recommendedName>
</protein>
<dbReference type="STRING" id="93684.SAMN05421853_102151"/>
<name>A0A1I5W6D0_9RHOB</name>
<accession>A0A1I5W6D0</accession>
<gene>
    <name evidence="2" type="ORF">SAMN05421853_102151</name>
</gene>
<dbReference type="EMBL" id="FOXV01000002">
    <property type="protein sequence ID" value="SFQ15213.1"/>
    <property type="molecule type" value="Genomic_DNA"/>
</dbReference>
<evidence type="ECO:0000259" key="1">
    <source>
        <dbReference type="Pfam" id="PF09356"/>
    </source>
</evidence>
<dbReference type="InterPro" id="IPR018964">
    <property type="entry name" value="Phage_phiJL001_Gp84_C"/>
</dbReference>
<dbReference type="Pfam" id="PF09356">
    <property type="entry name" value="Phage_BR0599"/>
    <property type="match status" value="1"/>
</dbReference>
<keyword evidence="3" id="KW-1185">Reference proteome</keyword>
<reference evidence="3" key="1">
    <citation type="submission" date="2016-10" db="EMBL/GenBank/DDBJ databases">
        <authorList>
            <person name="Varghese N."/>
            <person name="Submissions S."/>
        </authorList>
    </citation>
    <scope>NUCLEOTIDE SEQUENCE [LARGE SCALE GENOMIC DNA]</scope>
    <source>
        <strain evidence="3">JCM 10271</strain>
    </source>
</reference>
<dbReference type="Proteomes" id="UP000243106">
    <property type="component" value="Unassembled WGS sequence"/>
</dbReference>
<feature type="domain" description="Bacteriophage phiJL001 Gp84 C-terminal" evidence="1">
    <location>
        <begin position="195"/>
        <end position="277"/>
    </location>
</feature>
<dbReference type="NCBIfam" id="TIGR02218">
    <property type="entry name" value="phg_TIGR02218"/>
    <property type="match status" value="1"/>
</dbReference>
<evidence type="ECO:0000313" key="2">
    <source>
        <dbReference type="EMBL" id="SFQ15213.1"/>
    </source>
</evidence>
<sequence length="295" mass="31687">MSAEAEALHAHLSTGSTSVVRCWEVIRTDGVRLGFTDHDLDLVFDGLTFRAESGLTARALEQGTGLAVDNSEAMGALSSAAISDADIEAGRYDGAEVVAWLVNWQDVTARQILFRGHIGEIQRGKGAFRAELRGLSDLLNRPIGRIFQRPCTAVLGDRTCGVDLSAPGLFWDGTALAVVEARQFSLPELTGVPEGWFSRGRLDVLSGSGAGLSGWIKRDAITEAGREISLWEPLCAEIAPGDALRVTAGCDKRMETCKTKFDNLLNYQGFPDIPGDDWLIVHPANASDTSGGSRR</sequence>
<proteinExistence type="predicted"/>
<dbReference type="Pfam" id="PF09931">
    <property type="entry name" value="Phage_phiJL001_Gp84_N"/>
    <property type="match status" value="1"/>
</dbReference>
<dbReference type="RefSeq" id="WP_093009430.1">
    <property type="nucleotide sequence ID" value="NZ_FOXV01000002.1"/>
</dbReference>
<evidence type="ECO:0000313" key="3">
    <source>
        <dbReference type="Proteomes" id="UP000243106"/>
    </source>
</evidence>
<dbReference type="AlphaFoldDB" id="A0A1I5W6D0"/>
<dbReference type="InterPro" id="IPR011928">
    <property type="entry name" value="Phage_phiJL001_Gp84"/>
</dbReference>
<organism evidence="2 3">
    <name type="scientific">Roseivivax halotolerans</name>
    <dbReference type="NCBI Taxonomy" id="93684"/>
    <lineage>
        <taxon>Bacteria</taxon>
        <taxon>Pseudomonadati</taxon>
        <taxon>Pseudomonadota</taxon>
        <taxon>Alphaproteobacteria</taxon>
        <taxon>Rhodobacterales</taxon>
        <taxon>Roseobacteraceae</taxon>
        <taxon>Roseivivax</taxon>
    </lineage>
</organism>